<dbReference type="OrthoDB" id="9782163at2"/>
<feature type="domain" description="ABC transporter" evidence="5">
    <location>
        <begin position="260"/>
        <end position="495"/>
    </location>
</feature>
<dbReference type="EMBL" id="JRFJ01000003">
    <property type="protein sequence ID" value="KHJ54400.1"/>
    <property type="molecule type" value="Genomic_DNA"/>
</dbReference>
<accession>A0A0B1Q6E1</accession>
<dbReference type="CDD" id="cd03225">
    <property type="entry name" value="ABC_cobalt_CbiO_domain1"/>
    <property type="match status" value="2"/>
</dbReference>
<keyword evidence="2" id="KW-0813">Transport</keyword>
<evidence type="ECO:0000256" key="1">
    <source>
        <dbReference type="ARBA" id="ARBA00005417"/>
    </source>
</evidence>
<dbReference type="InterPro" id="IPR050095">
    <property type="entry name" value="ECF_ABC_transporter_ATP-bd"/>
</dbReference>
<dbReference type="Pfam" id="PF00005">
    <property type="entry name" value="ABC_tran"/>
    <property type="match status" value="2"/>
</dbReference>
<dbReference type="GO" id="GO:0043190">
    <property type="term" value="C:ATP-binding cassette (ABC) transporter complex"/>
    <property type="evidence" value="ECO:0007669"/>
    <property type="project" value="TreeGrafter"/>
</dbReference>
<dbReference type="InterPro" id="IPR003593">
    <property type="entry name" value="AAA+_ATPase"/>
</dbReference>
<comment type="similarity">
    <text evidence="1">Belongs to the ABC transporter superfamily.</text>
</comment>
<keyword evidence="3" id="KW-0547">Nucleotide-binding</keyword>
<feature type="domain" description="ABC transporter" evidence="5">
    <location>
        <begin position="2"/>
        <end position="241"/>
    </location>
</feature>
<gene>
    <name evidence="6" type="ORF">LA66_13190</name>
</gene>
<dbReference type="Gene3D" id="3.40.50.300">
    <property type="entry name" value="P-loop containing nucleotide triphosphate hydrolases"/>
    <property type="match status" value="2"/>
</dbReference>
<proteinExistence type="inferred from homology"/>
<dbReference type="AlphaFoldDB" id="A0A0B1Q6E1"/>
<dbReference type="STRING" id="370622.LA66_13190"/>
<dbReference type="InterPro" id="IPR003439">
    <property type="entry name" value="ABC_transporter-like_ATP-bd"/>
</dbReference>
<dbReference type="InterPro" id="IPR015856">
    <property type="entry name" value="ABC_transpr_CbiO/EcfA_su"/>
</dbReference>
<dbReference type="InterPro" id="IPR027417">
    <property type="entry name" value="P-loop_NTPase"/>
</dbReference>
<dbReference type="GO" id="GO:0016887">
    <property type="term" value="F:ATP hydrolysis activity"/>
    <property type="evidence" value="ECO:0007669"/>
    <property type="project" value="InterPro"/>
</dbReference>
<dbReference type="SUPFAM" id="SSF52540">
    <property type="entry name" value="P-loop containing nucleoside triphosphate hydrolases"/>
    <property type="match status" value="2"/>
</dbReference>
<dbReference type="PANTHER" id="PTHR43553:SF24">
    <property type="entry name" value="ENERGY-COUPLING FACTOR TRANSPORTER ATP-BINDING PROTEIN ECFA1"/>
    <property type="match status" value="1"/>
</dbReference>
<reference evidence="6 7" key="1">
    <citation type="submission" date="2014-09" db="EMBL/GenBank/DDBJ databases">
        <title>Isolation and characterization of Aurantimonas altamirensis ON-56566 from clinical sample following a dog bite.</title>
        <authorList>
            <person name="Eshaghi A."/>
            <person name="Li A."/>
            <person name="Shahinas D."/>
            <person name="Bahn P."/>
            <person name="Kus J.V."/>
            <person name="Patel S.N."/>
        </authorList>
    </citation>
    <scope>NUCLEOTIDE SEQUENCE [LARGE SCALE GENOMIC DNA]</scope>
    <source>
        <strain evidence="6 7">ON-56566</strain>
    </source>
</reference>
<evidence type="ECO:0000256" key="3">
    <source>
        <dbReference type="ARBA" id="ARBA00022741"/>
    </source>
</evidence>
<dbReference type="Proteomes" id="UP000030826">
    <property type="component" value="Unassembled WGS sequence"/>
</dbReference>
<dbReference type="RefSeq" id="WP_039193872.1">
    <property type="nucleotide sequence ID" value="NZ_JRFJ01000003.1"/>
</dbReference>
<dbReference type="PROSITE" id="PS50893">
    <property type="entry name" value="ABC_TRANSPORTER_2"/>
    <property type="match status" value="2"/>
</dbReference>
<evidence type="ECO:0000313" key="6">
    <source>
        <dbReference type="EMBL" id="KHJ54400.1"/>
    </source>
</evidence>
<dbReference type="PANTHER" id="PTHR43553">
    <property type="entry name" value="HEAVY METAL TRANSPORTER"/>
    <property type="match status" value="1"/>
</dbReference>
<dbReference type="GO" id="GO:0042626">
    <property type="term" value="F:ATPase-coupled transmembrane transporter activity"/>
    <property type="evidence" value="ECO:0007669"/>
    <property type="project" value="TreeGrafter"/>
</dbReference>
<evidence type="ECO:0000256" key="2">
    <source>
        <dbReference type="ARBA" id="ARBA00022448"/>
    </source>
</evidence>
<comment type="caution">
    <text evidence="6">The sequence shown here is derived from an EMBL/GenBank/DDBJ whole genome shotgun (WGS) entry which is preliminary data.</text>
</comment>
<organism evidence="6 7">
    <name type="scientific">Aureimonas altamirensis</name>
    <dbReference type="NCBI Taxonomy" id="370622"/>
    <lineage>
        <taxon>Bacteria</taxon>
        <taxon>Pseudomonadati</taxon>
        <taxon>Pseudomonadota</taxon>
        <taxon>Alphaproteobacteria</taxon>
        <taxon>Hyphomicrobiales</taxon>
        <taxon>Aurantimonadaceae</taxon>
        <taxon>Aureimonas</taxon>
    </lineage>
</organism>
<keyword evidence="4" id="KW-0067">ATP-binding</keyword>
<sequence>MLELKDIVVAHGDAAPVLDGCSLTLEPGERLLICGSAGAGKSTLASVASGIVPRLVTPTVFSGIHRVGGEDAGRLDRGSMFGAVGSVGQSVEDQLWDLGVEDLIAFPLENRGLAKPAIRERVDALIHDFWLNALRGRRVLTLSGGERRMVALAAAQADRPRYLVLDEPTTGLDPAATARLISLLERASVDRMGILVTEENAVPFGRLADAVQLLQNGRLTPRRPIAECLADAAAWADCGLIAPASRPRKLEAVAPGADRLAVEHIRTRLLRGDGRPVLGDAGFRLQAGEIVGLIGRNGAGKTTLFQALLGLAPIAAGRVVIEGADAEGWTVARRARSIAYLPQTMRRVLFNMTVREEVLFAVTAGGAVDDEARQRAAHALATYGLAAHVETNPFALSARQQALLGLACADAAAAPVAILDEPLFGRDVHGRRMLDTFLQAQRRRGGAVLVISHDLDMVDDIAERLLILDGGAITHDGPTDTAWTSAAFAALGWPAPRNATRGEAA</sequence>
<evidence type="ECO:0000256" key="4">
    <source>
        <dbReference type="ARBA" id="ARBA00022840"/>
    </source>
</evidence>
<evidence type="ECO:0000313" key="7">
    <source>
        <dbReference type="Proteomes" id="UP000030826"/>
    </source>
</evidence>
<dbReference type="SMART" id="SM00382">
    <property type="entry name" value="AAA"/>
    <property type="match status" value="2"/>
</dbReference>
<dbReference type="GO" id="GO:0005524">
    <property type="term" value="F:ATP binding"/>
    <property type="evidence" value="ECO:0007669"/>
    <property type="project" value="UniProtKB-KW"/>
</dbReference>
<protein>
    <submittedName>
        <fullName evidence="6">Sugar ABC transporter</fullName>
    </submittedName>
</protein>
<evidence type="ECO:0000259" key="5">
    <source>
        <dbReference type="PROSITE" id="PS50893"/>
    </source>
</evidence>
<name>A0A0B1Q6E1_9HYPH</name>